<comment type="cofactor">
    <cofactor evidence="6">
        <name>Zn(2+)</name>
        <dbReference type="ChEBI" id="CHEBI:29105"/>
    </cofactor>
    <text evidence="6">Binds 1 zinc ion per subunit.</text>
</comment>
<feature type="domain" description="Peptidase M48" evidence="8">
    <location>
        <begin position="193"/>
        <end position="226"/>
    </location>
</feature>
<keyword evidence="10" id="KW-1185">Reference proteome</keyword>
<evidence type="ECO:0000256" key="2">
    <source>
        <dbReference type="ARBA" id="ARBA00022723"/>
    </source>
</evidence>
<evidence type="ECO:0000313" key="9">
    <source>
        <dbReference type="EMBL" id="MEN3746217.1"/>
    </source>
</evidence>
<evidence type="ECO:0000256" key="5">
    <source>
        <dbReference type="ARBA" id="ARBA00023049"/>
    </source>
</evidence>
<dbReference type="EC" id="3.4.24.-" evidence="9"/>
<name>A0ABV0B761_9SPHN</name>
<gene>
    <name evidence="9" type="ORF">TPR58_03480</name>
</gene>
<dbReference type="PANTHER" id="PTHR22726">
    <property type="entry name" value="METALLOENDOPEPTIDASE OMA1"/>
    <property type="match status" value="1"/>
</dbReference>
<dbReference type="RefSeq" id="WP_346245226.1">
    <property type="nucleotide sequence ID" value="NZ_JBDIZK010000002.1"/>
</dbReference>
<comment type="similarity">
    <text evidence="6">Belongs to the peptidase M48 family.</text>
</comment>
<dbReference type="Pfam" id="PF01435">
    <property type="entry name" value="Peptidase_M48"/>
    <property type="match status" value="2"/>
</dbReference>
<evidence type="ECO:0000259" key="8">
    <source>
        <dbReference type="Pfam" id="PF01435"/>
    </source>
</evidence>
<accession>A0ABV0B761</accession>
<dbReference type="Proteomes" id="UP001427805">
    <property type="component" value="Unassembled WGS sequence"/>
</dbReference>
<proteinExistence type="inferred from homology"/>
<sequence length="334" mass="36265">MPCRIAITLVAILASLIFSRPAWPDIQDLRTLHEQDRLVTGVGYRLAVANGQFCRSNQPLLGFSVHDLTQYPSAERKDAQATFGFGTRPLILAVAGSSPAASAGLRAGDELHAIDRHTVSAAASPRGPASYARTKEVLDTLERAAADGHLSLDIRRGERAMTIDVALETGCPTRFFVNPDDELQSKADGVYAQINSGMIRFAGDEDQVAAMLAHEFAHNILRHRIRLEAAGVRRGIFGQLGRSARLIRQTEVEADRLSVYLMANAGYPPAAIVTFWTRYRGAHPLNQIAAPTHLGPGDRIAVVNTEIGNLTRMKAAGQQPKPSFMTGDTLPELR</sequence>
<dbReference type="PANTHER" id="PTHR22726:SF1">
    <property type="entry name" value="METALLOENDOPEPTIDASE OMA1, MITOCHONDRIAL"/>
    <property type="match status" value="1"/>
</dbReference>
<evidence type="ECO:0000256" key="7">
    <source>
        <dbReference type="SAM" id="MobiDB-lite"/>
    </source>
</evidence>
<evidence type="ECO:0000313" key="10">
    <source>
        <dbReference type="Proteomes" id="UP001427805"/>
    </source>
</evidence>
<keyword evidence="1 6" id="KW-0645">Protease</keyword>
<keyword evidence="2" id="KW-0479">Metal-binding</keyword>
<dbReference type="InterPro" id="IPR036034">
    <property type="entry name" value="PDZ_sf"/>
</dbReference>
<evidence type="ECO:0000256" key="3">
    <source>
        <dbReference type="ARBA" id="ARBA00022801"/>
    </source>
</evidence>
<dbReference type="GO" id="GO:0008237">
    <property type="term" value="F:metallopeptidase activity"/>
    <property type="evidence" value="ECO:0007669"/>
    <property type="project" value="UniProtKB-KW"/>
</dbReference>
<reference evidence="9 10" key="1">
    <citation type="submission" date="2024-05" db="EMBL/GenBank/DDBJ databases">
        <title>Sphingomonas sp. HF-S3 16S ribosomal RNA gene Genome sequencing and assembly.</title>
        <authorList>
            <person name="Lee H."/>
        </authorList>
    </citation>
    <scope>NUCLEOTIDE SEQUENCE [LARGE SCALE GENOMIC DNA]</scope>
    <source>
        <strain evidence="9 10">HF-S3</strain>
    </source>
</reference>
<dbReference type="CDD" id="cd07342">
    <property type="entry name" value="M48C_Oma1_like"/>
    <property type="match status" value="1"/>
</dbReference>
<feature type="region of interest" description="Disordered" evidence="7">
    <location>
        <begin position="315"/>
        <end position="334"/>
    </location>
</feature>
<dbReference type="EMBL" id="JBDIZK010000002">
    <property type="protein sequence ID" value="MEN3746217.1"/>
    <property type="molecule type" value="Genomic_DNA"/>
</dbReference>
<dbReference type="SUPFAM" id="SSF50156">
    <property type="entry name" value="PDZ domain-like"/>
    <property type="match status" value="1"/>
</dbReference>
<comment type="caution">
    <text evidence="9">The sequence shown here is derived from an EMBL/GenBank/DDBJ whole genome shotgun (WGS) entry which is preliminary data.</text>
</comment>
<dbReference type="InterPro" id="IPR001915">
    <property type="entry name" value="Peptidase_M48"/>
</dbReference>
<feature type="domain" description="Peptidase M48" evidence="8">
    <location>
        <begin position="245"/>
        <end position="286"/>
    </location>
</feature>
<evidence type="ECO:0000256" key="6">
    <source>
        <dbReference type="RuleBase" id="RU003983"/>
    </source>
</evidence>
<keyword evidence="5 6" id="KW-0482">Metalloprotease</keyword>
<protein>
    <submittedName>
        <fullName evidence="9">M48 family metalloprotease</fullName>
        <ecNumber evidence="9">3.4.24.-</ecNumber>
    </submittedName>
</protein>
<evidence type="ECO:0000256" key="4">
    <source>
        <dbReference type="ARBA" id="ARBA00022833"/>
    </source>
</evidence>
<organism evidence="9 10">
    <name type="scientific">Sphingomonas rustica</name>
    <dbReference type="NCBI Taxonomy" id="3103142"/>
    <lineage>
        <taxon>Bacteria</taxon>
        <taxon>Pseudomonadati</taxon>
        <taxon>Pseudomonadota</taxon>
        <taxon>Alphaproteobacteria</taxon>
        <taxon>Sphingomonadales</taxon>
        <taxon>Sphingomonadaceae</taxon>
        <taxon>Sphingomonas</taxon>
    </lineage>
</organism>
<dbReference type="Gene3D" id="2.30.42.10">
    <property type="match status" value="1"/>
</dbReference>
<evidence type="ECO:0000256" key="1">
    <source>
        <dbReference type="ARBA" id="ARBA00022670"/>
    </source>
</evidence>
<keyword evidence="4 6" id="KW-0862">Zinc</keyword>
<dbReference type="InterPro" id="IPR051156">
    <property type="entry name" value="Mito/Outer_Membr_Metalloprot"/>
</dbReference>
<keyword evidence="3 6" id="KW-0378">Hydrolase</keyword>